<protein>
    <submittedName>
        <fullName evidence="4">Fic family protein</fullName>
    </submittedName>
</protein>
<dbReference type="SUPFAM" id="SSF140931">
    <property type="entry name" value="Fic-like"/>
    <property type="match status" value="1"/>
</dbReference>
<dbReference type="PANTHER" id="PTHR13504">
    <property type="entry name" value="FIDO DOMAIN-CONTAINING PROTEIN DDB_G0283145"/>
    <property type="match status" value="1"/>
</dbReference>
<dbReference type="InterPro" id="IPR003812">
    <property type="entry name" value="Fido"/>
</dbReference>
<dbReference type="InterPro" id="IPR040198">
    <property type="entry name" value="Fido_containing"/>
</dbReference>
<dbReference type="RefSeq" id="WP_252766644.1">
    <property type="nucleotide sequence ID" value="NZ_CP097119.1"/>
</dbReference>
<evidence type="ECO:0000313" key="4">
    <source>
        <dbReference type="EMBL" id="USS89127.1"/>
    </source>
</evidence>
<dbReference type="AlphaFoldDB" id="A0A9Q8ZRF2"/>
<dbReference type="Gene3D" id="1.10.3290.10">
    <property type="entry name" value="Fido-like domain"/>
    <property type="match status" value="1"/>
</dbReference>
<dbReference type="GO" id="GO:0005524">
    <property type="term" value="F:ATP binding"/>
    <property type="evidence" value="ECO:0007669"/>
    <property type="project" value="UniProtKB-KW"/>
</dbReference>
<evidence type="ECO:0000313" key="5">
    <source>
        <dbReference type="Proteomes" id="UP001055911"/>
    </source>
</evidence>
<dbReference type="PANTHER" id="PTHR13504:SF40">
    <property type="entry name" value="FIDO DOMAIN-CONTAINING PROTEIN"/>
    <property type="match status" value="1"/>
</dbReference>
<sequence>MGKYHSLTIFKYENPTGDIEKEYKNRFESPTVIKTNLRINTEIKGEIKGKSYLLFLLPINEVLKLESTIQENSRRIIDIMNSLPEIALDQFFNNTLVNEIVSTNEIEGVKTLNKEVVDAISNSDSSKKIRLKSFARMYKKIRNHENPEIKKLSDIRKIYNFLLEGEIPDDKLPDGKLFRNKSVRIGTDFSTVHKPKDNEDEISEDLNEWILFINSNDISPIFKVFIAHYFFENIHPFNDGNGRVGRYIACVYLGRKLDFLSAITFSNEINKNKKAYYNSFKEVTSPNNFGEITFFVLKMMEILASGQKDIISSMENKKRMLDFLAQFLKNEDQYDSLTKTLLFFYFQSFLFNHFDSGIEDRYIKKITKDYHWTDVRAKLDHLSDEKILKITKKSPLTRKITNEYIEKICK</sequence>
<dbReference type="PROSITE" id="PS51459">
    <property type="entry name" value="FIDO"/>
    <property type="match status" value="1"/>
</dbReference>
<feature type="domain" description="Fido" evidence="3">
    <location>
        <begin position="150"/>
        <end position="298"/>
    </location>
</feature>
<feature type="active site" evidence="1">
    <location>
        <position position="235"/>
    </location>
</feature>
<gene>
    <name evidence="4" type="ORF">M3M40_06535</name>
</gene>
<dbReference type="EMBL" id="CP097119">
    <property type="protein sequence ID" value="USS89127.1"/>
    <property type="molecule type" value="Genomic_DNA"/>
</dbReference>
<evidence type="ECO:0000259" key="3">
    <source>
        <dbReference type="PROSITE" id="PS51459"/>
    </source>
</evidence>
<proteinExistence type="predicted"/>
<keyword evidence="2" id="KW-0547">Nucleotide-binding</keyword>
<organism evidence="4 5">
    <name type="scientific">Fructilactobacillus cliffordii</name>
    <dbReference type="NCBI Taxonomy" id="2940299"/>
    <lineage>
        <taxon>Bacteria</taxon>
        <taxon>Bacillati</taxon>
        <taxon>Bacillota</taxon>
        <taxon>Bacilli</taxon>
        <taxon>Lactobacillales</taxon>
        <taxon>Lactobacillaceae</taxon>
        <taxon>Fructilactobacillus</taxon>
    </lineage>
</organism>
<dbReference type="Pfam" id="PF02661">
    <property type="entry name" value="Fic"/>
    <property type="match status" value="1"/>
</dbReference>
<keyword evidence="5" id="KW-1185">Reference proteome</keyword>
<feature type="binding site" evidence="2">
    <location>
        <begin position="239"/>
        <end position="246"/>
    </location>
    <ligand>
        <name>ATP</name>
        <dbReference type="ChEBI" id="CHEBI:30616"/>
    </ligand>
</feature>
<dbReference type="Proteomes" id="UP001055911">
    <property type="component" value="Chromosome"/>
</dbReference>
<name>A0A9Q8ZRF2_9LACO</name>
<dbReference type="InterPro" id="IPR036597">
    <property type="entry name" value="Fido-like_dom_sf"/>
</dbReference>
<evidence type="ECO:0000256" key="2">
    <source>
        <dbReference type="PIRSR" id="PIRSR640198-2"/>
    </source>
</evidence>
<reference evidence="4" key="1">
    <citation type="submission" date="2022-05" db="EMBL/GenBank/DDBJ databases">
        <authorList>
            <person name="Oliphant S.A."/>
            <person name="Watson-Haigh N.S."/>
            <person name="Sumby K.M."/>
            <person name="Gardner J.M."/>
            <person name="Jiranek V."/>
        </authorList>
    </citation>
    <scope>NUCLEOTIDE SEQUENCE</scope>
    <source>
        <strain evidence="4">KI4_B1</strain>
    </source>
</reference>
<accession>A0A9Q8ZRF2</accession>
<evidence type="ECO:0000256" key="1">
    <source>
        <dbReference type="PIRSR" id="PIRSR640198-1"/>
    </source>
</evidence>
<keyword evidence="2" id="KW-0067">ATP-binding</keyword>